<evidence type="ECO:0000256" key="2">
    <source>
        <dbReference type="ARBA" id="ARBA00009777"/>
    </source>
</evidence>
<keyword evidence="4 10" id="KW-0004">4Fe-4S</keyword>
<evidence type="ECO:0000256" key="1">
    <source>
        <dbReference type="ARBA" id="ARBA00003141"/>
    </source>
</evidence>
<dbReference type="InterPro" id="IPR058240">
    <property type="entry name" value="rSAM_sf"/>
</dbReference>
<dbReference type="GeneID" id="78334543"/>
<protein>
    <recommendedName>
        <fullName evidence="3 10">Pyruvate formate-lyase-activating enzyme</fullName>
        <ecNumber evidence="10">1.97.1.4</ecNumber>
    </recommendedName>
</protein>
<name>A0A1H2YGR3_ACIFE</name>
<evidence type="ECO:0000256" key="4">
    <source>
        <dbReference type="ARBA" id="ARBA00022485"/>
    </source>
</evidence>
<comment type="caution">
    <text evidence="12">The sequence shown here is derived from an EMBL/GenBank/DDBJ whole genome shotgun (WGS) entry which is preliminary data.</text>
</comment>
<comment type="subcellular location">
    <subcellularLocation>
        <location evidence="10">Cytoplasm</location>
    </subcellularLocation>
</comment>
<dbReference type="GO" id="GO:0046872">
    <property type="term" value="F:metal ion binding"/>
    <property type="evidence" value="ECO:0007669"/>
    <property type="project" value="UniProtKB-UniRule"/>
</dbReference>
<gene>
    <name evidence="12" type="ORF">SAMN05216495_11133</name>
</gene>
<evidence type="ECO:0000256" key="8">
    <source>
        <dbReference type="ARBA" id="ARBA00023004"/>
    </source>
</evidence>
<dbReference type="GO" id="GO:0043365">
    <property type="term" value="F:[formate-C-acetyltransferase]-activating enzyme activity"/>
    <property type="evidence" value="ECO:0007669"/>
    <property type="project" value="UniProtKB-UniRule"/>
</dbReference>
<evidence type="ECO:0000259" key="11">
    <source>
        <dbReference type="PROSITE" id="PS51918"/>
    </source>
</evidence>
<dbReference type="RefSeq" id="WP_012938165.1">
    <property type="nucleotide sequence ID" value="NZ_CATYPC010000001.1"/>
</dbReference>
<keyword evidence="10" id="KW-0963">Cytoplasm</keyword>
<dbReference type="EC" id="1.97.1.4" evidence="10"/>
<dbReference type="InterPro" id="IPR007197">
    <property type="entry name" value="rSAM"/>
</dbReference>
<dbReference type="NCBIfam" id="TIGR02493">
    <property type="entry name" value="PFLA"/>
    <property type="match status" value="1"/>
</dbReference>
<dbReference type="SFLD" id="SFLDS00029">
    <property type="entry name" value="Radical_SAM"/>
    <property type="match status" value="1"/>
</dbReference>
<dbReference type="SUPFAM" id="SSF102114">
    <property type="entry name" value="Radical SAM enzymes"/>
    <property type="match status" value="1"/>
</dbReference>
<dbReference type="GO" id="GO:0005737">
    <property type="term" value="C:cytoplasm"/>
    <property type="evidence" value="ECO:0007669"/>
    <property type="project" value="UniProtKB-SubCell"/>
</dbReference>
<dbReference type="OMA" id="IGVPNKR"/>
<dbReference type="Pfam" id="PF04055">
    <property type="entry name" value="Radical_SAM"/>
    <property type="match status" value="1"/>
</dbReference>
<dbReference type="PANTHER" id="PTHR30352:SF5">
    <property type="entry name" value="PYRUVATE FORMATE-LYASE 1-ACTIVATING ENZYME"/>
    <property type="match status" value="1"/>
</dbReference>
<comment type="similarity">
    <text evidence="2 10">Belongs to the organic radical-activating enzymes family.</text>
</comment>
<sequence>MIQGRIHSIETFGSVDGPGTRFIIFVQGCHMRCLYCHNVDTWKCGQGGQLKTADELLDQAERYRPYWGPEGGITVSGGEPLLQMEFLLDLFRKAKARGIGTCIDTAGQPFTRKEPFFSQFQQLMEVTDILLVDVKHIDPEAHKKLTGQPNDNILDLFRYLSDSKKPIWVRQVLVPGWTDDPASLKRTRQFLDTLANIQRVEVLPYHNMGLYKWEELGIPNQLKDVKPPTREEVDKARAILRAI</sequence>
<evidence type="ECO:0000256" key="9">
    <source>
        <dbReference type="ARBA" id="ARBA00023014"/>
    </source>
</evidence>
<dbReference type="InterPro" id="IPR012838">
    <property type="entry name" value="PFL1_activating"/>
</dbReference>
<dbReference type="CDD" id="cd01335">
    <property type="entry name" value="Radical_SAM"/>
    <property type="match status" value="1"/>
</dbReference>
<keyword evidence="12" id="KW-0670">Pyruvate</keyword>
<evidence type="ECO:0000256" key="6">
    <source>
        <dbReference type="ARBA" id="ARBA00022723"/>
    </source>
</evidence>
<dbReference type="InterPro" id="IPR013785">
    <property type="entry name" value="Aldolase_TIM"/>
</dbReference>
<dbReference type="Gene3D" id="3.20.20.70">
    <property type="entry name" value="Aldolase class I"/>
    <property type="match status" value="1"/>
</dbReference>
<evidence type="ECO:0000256" key="10">
    <source>
        <dbReference type="RuleBase" id="RU362053"/>
    </source>
</evidence>
<dbReference type="EMBL" id="FNOP01000011">
    <property type="protein sequence ID" value="SDX04191.1"/>
    <property type="molecule type" value="Genomic_DNA"/>
</dbReference>
<dbReference type="PROSITE" id="PS01087">
    <property type="entry name" value="RADICAL_ACTIVATING"/>
    <property type="match status" value="1"/>
</dbReference>
<evidence type="ECO:0000313" key="13">
    <source>
        <dbReference type="Proteomes" id="UP000182379"/>
    </source>
</evidence>
<proteinExistence type="inferred from homology"/>
<dbReference type="Proteomes" id="UP000182379">
    <property type="component" value="Unassembled WGS sequence"/>
</dbReference>
<evidence type="ECO:0000313" key="12">
    <source>
        <dbReference type="EMBL" id="SDX04191.1"/>
    </source>
</evidence>
<keyword evidence="8 10" id="KW-0408">Iron</keyword>
<comment type="cofactor">
    <cofactor evidence="10">
        <name>[4Fe-4S] cluster</name>
        <dbReference type="ChEBI" id="CHEBI:49883"/>
    </cofactor>
    <text evidence="10">Binds 1 [4Fe-4S] cluster. The cluster is coordinated with 3 cysteines and an exchangeable S-adenosyl-L-methionine.</text>
</comment>
<feature type="domain" description="Radical SAM core" evidence="11">
    <location>
        <begin position="15"/>
        <end position="242"/>
    </location>
</feature>
<dbReference type="InterPro" id="IPR001989">
    <property type="entry name" value="Radical_activat_CS"/>
</dbReference>
<dbReference type="AlphaFoldDB" id="A0A1H2YGR3"/>
<accession>A0A1H2YGR3</accession>
<keyword evidence="7 10" id="KW-0560">Oxidoreductase</keyword>
<dbReference type="InterPro" id="IPR034457">
    <property type="entry name" value="Organic_radical-activating"/>
</dbReference>
<dbReference type="PROSITE" id="PS51918">
    <property type="entry name" value="RADICAL_SAM"/>
    <property type="match status" value="1"/>
</dbReference>
<dbReference type="GO" id="GO:0051539">
    <property type="term" value="F:4 iron, 4 sulfur cluster binding"/>
    <property type="evidence" value="ECO:0007669"/>
    <property type="project" value="UniProtKB-UniRule"/>
</dbReference>
<evidence type="ECO:0000256" key="7">
    <source>
        <dbReference type="ARBA" id="ARBA00023002"/>
    </source>
</evidence>
<dbReference type="PANTHER" id="PTHR30352">
    <property type="entry name" value="PYRUVATE FORMATE-LYASE-ACTIVATING ENZYME"/>
    <property type="match status" value="1"/>
</dbReference>
<evidence type="ECO:0000256" key="3">
    <source>
        <dbReference type="ARBA" id="ARBA00021356"/>
    </source>
</evidence>
<comment type="function">
    <text evidence="1 10">Activation of pyruvate formate-lyase under anaerobic conditions by generation of an organic free radical, using S-adenosylmethionine and reduced flavodoxin as cosubstrates to produce 5'-deoxy-adenosine.</text>
</comment>
<dbReference type="SFLD" id="SFLDG01066">
    <property type="entry name" value="organic_radical-activating_enz"/>
    <property type="match status" value="1"/>
</dbReference>
<dbReference type="GO" id="GO:0016829">
    <property type="term" value="F:lyase activity"/>
    <property type="evidence" value="ECO:0007669"/>
    <property type="project" value="UniProtKB-KW"/>
</dbReference>
<keyword evidence="9 10" id="KW-0411">Iron-sulfur</keyword>
<keyword evidence="5 10" id="KW-0949">S-adenosyl-L-methionine</keyword>
<keyword evidence="6 10" id="KW-0479">Metal-binding</keyword>
<organism evidence="12 13">
    <name type="scientific">Acidaminococcus fermentans</name>
    <dbReference type="NCBI Taxonomy" id="905"/>
    <lineage>
        <taxon>Bacteria</taxon>
        <taxon>Bacillati</taxon>
        <taxon>Bacillota</taxon>
        <taxon>Negativicutes</taxon>
        <taxon>Acidaminococcales</taxon>
        <taxon>Acidaminococcaceae</taxon>
        <taxon>Acidaminococcus</taxon>
    </lineage>
</organism>
<evidence type="ECO:0000256" key="5">
    <source>
        <dbReference type="ARBA" id="ARBA00022691"/>
    </source>
</evidence>
<comment type="catalytic activity">
    <reaction evidence="10">
        <text>glycyl-[formate C-acetyltransferase] + reduced [flavodoxin] + S-adenosyl-L-methionine = glycin-2-yl radical-[formate C-acetyltransferase] + semiquinone [flavodoxin] + 5'-deoxyadenosine + L-methionine + H(+)</text>
        <dbReference type="Rhea" id="RHEA:19225"/>
        <dbReference type="Rhea" id="RHEA-COMP:10622"/>
        <dbReference type="Rhea" id="RHEA-COMP:12190"/>
        <dbReference type="Rhea" id="RHEA-COMP:12191"/>
        <dbReference type="Rhea" id="RHEA-COMP:14480"/>
        <dbReference type="ChEBI" id="CHEBI:15378"/>
        <dbReference type="ChEBI" id="CHEBI:17319"/>
        <dbReference type="ChEBI" id="CHEBI:29947"/>
        <dbReference type="ChEBI" id="CHEBI:32722"/>
        <dbReference type="ChEBI" id="CHEBI:57618"/>
        <dbReference type="ChEBI" id="CHEBI:57844"/>
        <dbReference type="ChEBI" id="CHEBI:59789"/>
        <dbReference type="ChEBI" id="CHEBI:140311"/>
        <dbReference type="EC" id="1.97.1.4"/>
    </reaction>
</comment>
<keyword evidence="12" id="KW-0456">Lyase</keyword>
<reference evidence="12 13" key="1">
    <citation type="submission" date="2016-10" db="EMBL/GenBank/DDBJ databases">
        <authorList>
            <person name="Varghese N."/>
            <person name="Submissions S."/>
        </authorList>
    </citation>
    <scope>NUCLEOTIDE SEQUENCE [LARGE SCALE GENOMIC DNA]</scope>
    <source>
        <strain evidence="12 13">WCC6</strain>
    </source>
</reference>